<feature type="domain" description="IDEAL" evidence="1">
    <location>
        <begin position="162"/>
        <end position="198"/>
    </location>
</feature>
<dbReference type="OrthoDB" id="1922172at2"/>
<dbReference type="EMBL" id="CP018335">
    <property type="protein sequence ID" value="APM40113.1"/>
    <property type="molecule type" value="Genomic_DNA"/>
</dbReference>
<name>A0A1L5FAW0_CLOKL</name>
<proteinExistence type="predicted"/>
<evidence type="ECO:0000313" key="3">
    <source>
        <dbReference type="Proteomes" id="UP000184604"/>
    </source>
</evidence>
<protein>
    <recommendedName>
        <fullName evidence="1">IDEAL domain-containing protein</fullName>
    </recommendedName>
</protein>
<dbReference type="SMART" id="SM00914">
    <property type="entry name" value="IDEAL"/>
    <property type="match status" value="1"/>
</dbReference>
<organism evidence="2 3">
    <name type="scientific">Clostridium kluyveri</name>
    <dbReference type="NCBI Taxonomy" id="1534"/>
    <lineage>
        <taxon>Bacteria</taxon>
        <taxon>Bacillati</taxon>
        <taxon>Bacillota</taxon>
        <taxon>Clostridia</taxon>
        <taxon>Eubacteriales</taxon>
        <taxon>Clostridiaceae</taxon>
        <taxon>Clostridium</taxon>
    </lineage>
</organism>
<sequence length="204" mass="24241">MDISDFIVSNTKEHDGFKYGIKLVPKRAMDKFVDSILILARRNINGHSKYKISFKKRCGFKTILNDFELEERDFLNYIKFLTDFKTSNNKSEKFQAENFNTIELTFLNKEMIKISVEKDSTRLFFSISISELEFYVTMLKNMYLDNVRNPSIYYMNYVINPLMKKEREKLYTEILYTLIDGALDNKNKELFSSLCKELKSVRLK</sequence>
<gene>
    <name evidence="2" type="ORF">BS101_15870</name>
</gene>
<dbReference type="InterPro" id="IPR014957">
    <property type="entry name" value="IDEAL_dom"/>
</dbReference>
<dbReference type="Gene3D" id="4.10.810.10">
    <property type="entry name" value="Virus Scaffolding Protein, Chain A"/>
    <property type="match status" value="1"/>
</dbReference>
<evidence type="ECO:0000313" key="2">
    <source>
        <dbReference type="EMBL" id="APM40113.1"/>
    </source>
</evidence>
<dbReference type="RefSeq" id="WP_073539723.1">
    <property type="nucleotide sequence ID" value="NZ_CP018335.1"/>
</dbReference>
<accession>A0A1L5FAW0</accession>
<reference evidence="2 3" key="1">
    <citation type="submission" date="2016-12" db="EMBL/GenBank/DDBJ databases">
        <title>Complete genome sequence of Clostridium kluyveri JZZ isolated from the pit mud of a Chinese flavor liquor-making factory.</title>
        <authorList>
            <person name="Wang Y."/>
        </authorList>
    </citation>
    <scope>NUCLEOTIDE SEQUENCE [LARGE SCALE GENOMIC DNA]</scope>
    <source>
        <strain evidence="2 3">JZZ</strain>
    </source>
</reference>
<evidence type="ECO:0000259" key="1">
    <source>
        <dbReference type="SMART" id="SM00914"/>
    </source>
</evidence>
<dbReference type="Proteomes" id="UP000184604">
    <property type="component" value="Chromosome"/>
</dbReference>
<dbReference type="InterPro" id="IPR027393">
    <property type="entry name" value="Virus_scaffolding_prot_C"/>
</dbReference>
<dbReference type="Pfam" id="PF08858">
    <property type="entry name" value="IDEAL"/>
    <property type="match status" value="1"/>
</dbReference>
<dbReference type="AlphaFoldDB" id="A0A1L5FAW0"/>